<proteinExistence type="predicted"/>
<dbReference type="VEuPathDB" id="FungiDB:FOMG_10875"/>
<accession>A0A420RT49</accession>
<sequence length="101" mass="11178">MVSNNFILTAEAHSEALPKFHFSTQAVHADDFVSPHRAIAPALHSAVNYRYARNPDDLVEMENDDVLPQPTSISNTANIHSQMLHSIHTFTLATQPPTTTD</sequence>
<comment type="caution">
    <text evidence="1">The sequence shown here is derived from an EMBL/GenBank/DDBJ whole genome shotgun (WGS) entry which is preliminary data.</text>
</comment>
<dbReference type="EMBL" id="MRCY01000009">
    <property type="protein sequence ID" value="RKL20239.1"/>
    <property type="molecule type" value="Genomic_DNA"/>
</dbReference>
<dbReference type="VEuPathDB" id="FungiDB:FOIG_01754"/>
<dbReference type="Proteomes" id="UP000285860">
    <property type="component" value="Unassembled WGS sequence"/>
</dbReference>
<name>A0A420RT49_FUSOX</name>
<evidence type="ECO:0000313" key="2">
    <source>
        <dbReference type="Proteomes" id="UP000285860"/>
    </source>
</evidence>
<gene>
    <name evidence="1" type="ORF">BFJ68_g2948</name>
</gene>
<dbReference type="VEuPathDB" id="FungiDB:FOZG_09331"/>
<dbReference type="AlphaFoldDB" id="A0A420RT49"/>
<evidence type="ECO:0000313" key="1">
    <source>
        <dbReference type="EMBL" id="RKL20239.1"/>
    </source>
</evidence>
<dbReference type="VEuPathDB" id="FungiDB:HZS61_014927"/>
<organism evidence="1 2">
    <name type="scientific">Fusarium oxysporum</name>
    <name type="common">Fusarium vascular wilt</name>
    <dbReference type="NCBI Taxonomy" id="5507"/>
    <lineage>
        <taxon>Eukaryota</taxon>
        <taxon>Fungi</taxon>
        <taxon>Dikarya</taxon>
        <taxon>Ascomycota</taxon>
        <taxon>Pezizomycotina</taxon>
        <taxon>Sordariomycetes</taxon>
        <taxon>Hypocreomycetidae</taxon>
        <taxon>Hypocreales</taxon>
        <taxon>Nectriaceae</taxon>
        <taxon>Fusarium</taxon>
        <taxon>Fusarium oxysporum species complex</taxon>
    </lineage>
</organism>
<protein>
    <submittedName>
        <fullName evidence="1">Uncharacterized protein</fullName>
    </submittedName>
</protein>
<dbReference type="VEuPathDB" id="FungiDB:FOXG_02807"/>
<reference evidence="1 2" key="1">
    <citation type="journal article" date="2018" name="Sci. Rep.">
        <title>Characterisation of pathogen-specific regions and novel effector candidates in Fusarium oxysporum f. sp. cepae.</title>
        <authorList>
            <person name="Armitage A.D."/>
            <person name="Taylor A."/>
            <person name="Sobczyk M.K."/>
            <person name="Baxter L."/>
            <person name="Greenfield B.P."/>
            <person name="Bates H.J."/>
            <person name="Wilson F."/>
            <person name="Jackson A.C."/>
            <person name="Ott S."/>
            <person name="Harrison R.J."/>
            <person name="Clarkson J.P."/>
        </authorList>
    </citation>
    <scope>NUCLEOTIDE SEQUENCE [LARGE SCALE GENOMIC DNA]</scope>
    <source>
        <strain evidence="1 2">Fo_A28</strain>
    </source>
</reference>